<dbReference type="PANTHER" id="PTHR46190">
    <property type="entry name" value="SI:CH211-201H21.5-RELATED"/>
    <property type="match status" value="1"/>
</dbReference>
<comment type="similarity">
    <text evidence="1">Belongs to the IUNH family.</text>
</comment>
<organism evidence="3 4">
    <name type="scientific">Alosa alosa</name>
    <name type="common">allis shad</name>
    <dbReference type="NCBI Taxonomy" id="278164"/>
    <lineage>
        <taxon>Eukaryota</taxon>
        <taxon>Metazoa</taxon>
        <taxon>Chordata</taxon>
        <taxon>Craniata</taxon>
        <taxon>Vertebrata</taxon>
        <taxon>Euteleostomi</taxon>
        <taxon>Actinopterygii</taxon>
        <taxon>Neopterygii</taxon>
        <taxon>Teleostei</taxon>
        <taxon>Clupei</taxon>
        <taxon>Clupeiformes</taxon>
        <taxon>Clupeoidei</taxon>
        <taxon>Clupeidae</taxon>
        <taxon>Alosa</taxon>
    </lineage>
</organism>
<dbReference type="Proteomes" id="UP000823561">
    <property type="component" value="Chromosome 9"/>
</dbReference>
<sequence length="349" mass="38283">MTLKNFHFPLISDQVLLKYTRLQGGRSMTQKLLIIDTDCGIDDAQAIMVALAQPDVKVLGITCCFGNTTVDHVCQNVVRVLSVCRRNEIPVFKGSAGPLVGAFNALKDHFGTDGLGDVLKAEDPVGCKDQIKQDNAVTAMIRLVSENPGQVSLVALGPLTNLALAIRLDPAFPQKLKDLFIMGGNMEGKGNVSVCGEFNFVMDPESAYVVLEEYICPTYIATWEFTCRNKLPWDFFEKITDQDQAAAHFMKTITSKCWAFSREFGVNKRDVLFGQGFVPYDAYAVAACIDPSVVLESVECAVRVELQGALGRGMMALDPSNMLKKNHRVTIMKTCDLAKFVSDMFGTPG</sequence>
<reference evidence="3" key="1">
    <citation type="submission" date="2020-10" db="EMBL/GenBank/DDBJ databases">
        <title>Chromosome-scale genome assembly of the Allis shad, Alosa alosa.</title>
        <authorList>
            <person name="Margot Z."/>
            <person name="Christophe K."/>
            <person name="Cabau C."/>
            <person name="Louis A."/>
            <person name="Berthelot C."/>
            <person name="Parey E."/>
            <person name="Roest Crollius H."/>
            <person name="Montfort J."/>
            <person name="Robinson-Rechavi M."/>
            <person name="Bucao C."/>
            <person name="Bouchez O."/>
            <person name="Gislard M."/>
            <person name="Lluch J."/>
            <person name="Milhes M."/>
            <person name="Lampietro C."/>
            <person name="Lopez Roques C."/>
            <person name="Donnadieu C."/>
            <person name="Braasch I."/>
            <person name="Desvignes T."/>
            <person name="Postlethwait J."/>
            <person name="Bobe J."/>
            <person name="Guiguen Y."/>
        </authorList>
    </citation>
    <scope>NUCLEOTIDE SEQUENCE</scope>
    <source>
        <strain evidence="3">M-15738</strain>
        <tissue evidence="3">Blood</tissue>
    </source>
</reference>
<dbReference type="Gene3D" id="3.90.245.10">
    <property type="entry name" value="Ribonucleoside hydrolase-like"/>
    <property type="match status" value="1"/>
</dbReference>
<name>A0AAV6GLN3_9TELE</name>
<proteinExistence type="inferred from homology"/>
<dbReference type="GO" id="GO:0016799">
    <property type="term" value="F:hydrolase activity, hydrolyzing N-glycosyl compounds"/>
    <property type="evidence" value="ECO:0007669"/>
    <property type="project" value="InterPro"/>
</dbReference>
<keyword evidence="4" id="KW-1185">Reference proteome</keyword>
<dbReference type="PANTHER" id="PTHR46190:SF1">
    <property type="entry name" value="SI:CH211-201H21.5"/>
    <property type="match status" value="1"/>
</dbReference>
<dbReference type="AlphaFoldDB" id="A0AAV6GLN3"/>
<dbReference type="SUPFAM" id="SSF53590">
    <property type="entry name" value="Nucleoside hydrolase"/>
    <property type="match status" value="1"/>
</dbReference>
<dbReference type="EMBL" id="JADWDJ010000009">
    <property type="protein sequence ID" value="KAG5276019.1"/>
    <property type="molecule type" value="Genomic_DNA"/>
</dbReference>
<evidence type="ECO:0000259" key="2">
    <source>
        <dbReference type="Pfam" id="PF01156"/>
    </source>
</evidence>
<dbReference type="InterPro" id="IPR001910">
    <property type="entry name" value="Inosine/uridine_hydrolase_dom"/>
</dbReference>
<protein>
    <recommendedName>
        <fullName evidence="2">Inosine/uridine-preferring nucleoside hydrolase domain-containing protein</fullName>
    </recommendedName>
</protein>
<accession>A0AAV6GLN3</accession>
<dbReference type="Pfam" id="PF01156">
    <property type="entry name" value="IU_nuc_hydro"/>
    <property type="match status" value="1"/>
</dbReference>
<dbReference type="InterPro" id="IPR052775">
    <property type="entry name" value="IUN_hydrolase"/>
</dbReference>
<comment type="caution">
    <text evidence="3">The sequence shown here is derived from an EMBL/GenBank/DDBJ whole genome shotgun (WGS) entry which is preliminary data.</text>
</comment>
<gene>
    <name evidence="3" type="ORF">AALO_G00127030</name>
</gene>
<dbReference type="CDD" id="cd02649">
    <property type="entry name" value="nuc_hydro_CeIAG"/>
    <property type="match status" value="1"/>
</dbReference>
<evidence type="ECO:0000313" key="3">
    <source>
        <dbReference type="EMBL" id="KAG5276019.1"/>
    </source>
</evidence>
<dbReference type="InterPro" id="IPR036452">
    <property type="entry name" value="Ribo_hydro-like"/>
</dbReference>
<feature type="domain" description="Inosine/uridine-preferring nucleoside hydrolase" evidence="2">
    <location>
        <begin position="33"/>
        <end position="341"/>
    </location>
</feature>
<evidence type="ECO:0000313" key="4">
    <source>
        <dbReference type="Proteomes" id="UP000823561"/>
    </source>
</evidence>
<evidence type="ECO:0000256" key="1">
    <source>
        <dbReference type="ARBA" id="ARBA00009176"/>
    </source>
</evidence>